<dbReference type="PANTHER" id="PTHR31988:SF19">
    <property type="entry name" value="9-O-ACETYL-N-ACETYLNEURAMINIC ACID DEACETYLASE-RELATED"/>
    <property type="match status" value="1"/>
</dbReference>
<comment type="caution">
    <text evidence="4">The sequence shown here is derived from an EMBL/GenBank/DDBJ whole genome shotgun (WGS) entry which is preliminary data.</text>
</comment>
<dbReference type="RefSeq" id="WP_185674671.1">
    <property type="nucleotide sequence ID" value="NZ_JACHVB010000014.1"/>
</dbReference>
<dbReference type="SUPFAM" id="SSF52266">
    <property type="entry name" value="SGNH hydrolase"/>
    <property type="match status" value="1"/>
</dbReference>
<name>A0A842HC74_9BACT</name>
<dbReference type="Proteomes" id="UP000546464">
    <property type="component" value="Unassembled WGS sequence"/>
</dbReference>
<organism evidence="4 5">
    <name type="scientific">Ruficoccus amylovorans</name>
    <dbReference type="NCBI Taxonomy" id="1804625"/>
    <lineage>
        <taxon>Bacteria</taxon>
        <taxon>Pseudomonadati</taxon>
        <taxon>Verrucomicrobiota</taxon>
        <taxon>Opitutia</taxon>
        <taxon>Puniceicoccales</taxon>
        <taxon>Cerasicoccaceae</taxon>
        <taxon>Ruficoccus</taxon>
    </lineage>
</organism>
<dbReference type="InterPro" id="IPR036514">
    <property type="entry name" value="SGNH_hydro_sf"/>
</dbReference>
<feature type="signal peptide" evidence="2">
    <location>
        <begin position="1"/>
        <end position="23"/>
    </location>
</feature>
<dbReference type="Gene3D" id="3.40.50.1110">
    <property type="entry name" value="SGNH hydrolase"/>
    <property type="match status" value="1"/>
</dbReference>
<dbReference type="InterPro" id="IPR005181">
    <property type="entry name" value="SASA"/>
</dbReference>
<feature type="domain" description="Sialate O-acetylesterase" evidence="3">
    <location>
        <begin position="33"/>
        <end position="297"/>
    </location>
</feature>
<gene>
    <name evidence="4" type="ORF">H5P28_05270</name>
</gene>
<keyword evidence="5" id="KW-1185">Reference proteome</keyword>
<reference evidence="4 5" key="1">
    <citation type="submission" date="2020-07" db="EMBL/GenBank/DDBJ databases">
        <authorList>
            <person name="Feng X."/>
        </authorList>
    </citation>
    <scope>NUCLEOTIDE SEQUENCE [LARGE SCALE GENOMIC DNA]</scope>
    <source>
        <strain evidence="4 5">JCM31066</strain>
    </source>
</reference>
<dbReference type="PANTHER" id="PTHR31988">
    <property type="entry name" value="ESTERASE, PUTATIVE (DUF303)-RELATED"/>
    <property type="match status" value="1"/>
</dbReference>
<dbReference type="EMBL" id="JACHVB010000014">
    <property type="protein sequence ID" value="MBC2593668.1"/>
    <property type="molecule type" value="Genomic_DNA"/>
</dbReference>
<proteinExistence type="predicted"/>
<evidence type="ECO:0000313" key="4">
    <source>
        <dbReference type="EMBL" id="MBC2593668.1"/>
    </source>
</evidence>
<feature type="chain" id="PRO_5032465259" description="Sialate O-acetylesterase domain-containing protein" evidence="2">
    <location>
        <begin position="24"/>
        <end position="339"/>
    </location>
</feature>
<protein>
    <recommendedName>
        <fullName evidence="3">Sialate O-acetylesterase domain-containing protein</fullName>
    </recommendedName>
</protein>
<dbReference type="AlphaFoldDB" id="A0A842HC74"/>
<accession>A0A842HC74</accession>
<sequence>MPRLRKIVTCSIAIAVCCLSAHAQTSSRNTEQVQVYILSGQSNMQGIGKLDEMPPAFSEPLDNVYYWHKGAFVPLVPGETRTSNRPDEFGPEIGFTHMLHQMDPQTPVFVIKSYSQGKALHCGWDGPQWKGEEPGPNRRNFYPGETREDPNVGVHYRDLRKTCEDAIGYLEESGLDYRFAGIVWVQGEQDAKSEVSAREYARNLGQFKQRLQEDLGLGDLPMVYQQALPFPIETPRFAYRDEVRDQMRRADCRSGEDVAVSQAYMVSTDGLPLISDLVHYDAAGQLMLGQQMALAMSEARQMAQWQAQHEDMVRAADEIFAERARLRAERQRQQAQKNQ</sequence>
<dbReference type="Pfam" id="PF03629">
    <property type="entry name" value="SASA"/>
    <property type="match status" value="1"/>
</dbReference>
<dbReference type="GO" id="GO:0016788">
    <property type="term" value="F:hydrolase activity, acting on ester bonds"/>
    <property type="evidence" value="ECO:0007669"/>
    <property type="project" value="UniProtKB-ARBA"/>
</dbReference>
<evidence type="ECO:0000256" key="1">
    <source>
        <dbReference type="ARBA" id="ARBA00022801"/>
    </source>
</evidence>
<keyword evidence="1" id="KW-0378">Hydrolase</keyword>
<evidence type="ECO:0000313" key="5">
    <source>
        <dbReference type="Proteomes" id="UP000546464"/>
    </source>
</evidence>
<evidence type="ECO:0000259" key="3">
    <source>
        <dbReference type="Pfam" id="PF03629"/>
    </source>
</evidence>
<keyword evidence="2" id="KW-0732">Signal</keyword>
<evidence type="ECO:0000256" key="2">
    <source>
        <dbReference type="SAM" id="SignalP"/>
    </source>
</evidence>
<dbReference type="InterPro" id="IPR052940">
    <property type="entry name" value="Carb_Esterase_6"/>
</dbReference>